<accession>G3MSY3</accession>
<name>G3MSY3_AMBMU</name>
<proteinExistence type="evidence at transcript level"/>
<sequence>MWMLRRSFIRKNDRNEANSCVHIKKLSVNEGTFEYDHNHKEADKWQNIYIYVTLQESTDSDSDPRINVRSAKSPSTKEYRLRYWDPQHHCAILTFIGTSNSQTECELYQWKDDIPGGIPQGCKEKFAQLCGGRKQLYEFRVRWSAIKKAASSTAHHLPSSF</sequence>
<protein>
    <submittedName>
        <fullName evidence="1">Uncharacterized protein</fullName>
    </submittedName>
</protein>
<dbReference type="SUPFAM" id="SSF50814">
    <property type="entry name" value="Lipocalins"/>
    <property type="match status" value="1"/>
</dbReference>
<dbReference type="GO" id="GO:0030682">
    <property type="term" value="P:symbiont-mediated perturbation of host defenses"/>
    <property type="evidence" value="ECO:0007669"/>
    <property type="project" value="InterPro"/>
</dbReference>
<dbReference type="GO" id="GO:0043176">
    <property type="term" value="F:amine binding"/>
    <property type="evidence" value="ECO:0007669"/>
    <property type="project" value="InterPro"/>
</dbReference>
<dbReference type="AlphaFoldDB" id="G3MSY3"/>
<dbReference type="InterPro" id="IPR012674">
    <property type="entry name" value="Calycin"/>
</dbReference>
<evidence type="ECO:0000313" key="1">
    <source>
        <dbReference type="EMBL" id="AEO36601.1"/>
    </source>
</evidence>
<dbReference type="EMBL" id="JO844984">
    <property type="protein sequence ID" value="AEO36601.1"/>
    <property type="molecule type" value="mRNA"/>
</dbReference>
<dbReference type="InterPro" id="IPR002970">
    <property type="entry name" value="Tick_his-bd"/>
</dbReference>
<dbReference type="Pfam" id="PF02098">
    <property type="entry name" value="His_binding"/>
    <property type="match status" value="1"/>
</dbReference>
<organism evidence="1">
    <name type="scientific">Amblyomma maculatum</name>
    <name type="common">Gulf Coast tick</name>
    <dbReference type="NCBI Taxonomy" id="34609"/>
    <lineage>
        <taxon>Eukaryota</taxon>
        <taxon>Metazoa</taxon>
        <taxon>Ecdysozoa</taxon>
        <taxon>Arthropoda</taxon>
        <taxon>Chelicerata</taxon>
        <taxon>Arachnida</taxon>
        <taxon>Acari</taxon>
        <taxon>Parasitiformes</taxon>
        <taxon>Ixodida</taxon>
        <taxon>Ixodoidea</taxon>
        <taxon>Ixodidae</taxon>
        <taxon>Amblyomminae</taxon>
        <taxon>Amblyomma</taxon>
    </lineage>
</organism>
<reference evidence="1" key="1">
    <citation type="journal article" date="2011" name="PLoS ONE">
        <title>A deep insight into the sialotranscriptome of the gulf coast tick, Amblyomma maculatum.</title>
        <authorList>
            <person name="Karim S."/>
            <person name="Singh P."/>
            <person name="Ribeiro J.M."/>
        </authorList>
    </citation>
    <scope>NUCLEOTIDE SEQUENCE</scope>
    <source>
        <tissue evidence="1">Salivary gland</tissue>
    </source>
</reference>
<dbReference type="Gene3D" id="2.40.128.20">
    <property type="match status" value="1"/>
</dbReference>